<comment type="caution">
    <text evidence="2">The sequence shown here is derived from an EMBL/GenBank/DDBJ whole genome shotgun (WGS) entry which is preliminary data.</text>
</comment>
<name>A0A8J6JBD1_9FIRM</name>
<dbReference type="AlphaFoldDB" id="A0A8J6JBD1"/>
<evidence type="ECO:0000313" key="3">
    <source>
        <dbReference type="Proteomes" id="UP000628736"/>
    </source>
</evidence>
<accession>A0A8J6JBD1</accession>
<sequence length="169" mass="19019">MKKKRISLLITLAAALTIAGLWYFWPRSLWDILPYYTQPEEAFTSCYAILSPFDPGDGLPIQTVEFPLDSPPYDQLKELLDSSSYRRGLSDLFRLGRASDTQVVTLSPYAVSIYFRRGELQWSIDFWGPRAVANSSTGASRTYHPTGGTTFQQEVVDFIASHAPKPTVM</sequence>
<dbReference type="RefSeq" id="WP_186853215.1">
    <property type="nucleotide sequence ID" value="NZ_JACOPO010000008.1"/>
</dbReference>
<keyword evidence="1" id="KW-0472">Membrane</keyword>
<keyword evidence="3" id="KW-1185">Reference proteome</keyword>
<reference evidence="2" key="1">
    <citation type="submission" date="2020-08" db="EMBL/GenBank/DDBJ databases">
        <title>Genome public.</title>
        <authorList>
            <person name="Liu C."/>
            <person name="Sun Q."/>
        </authorList>
    </citation>
    <scope>NUCLEOTIDE SEQUENCE</scope>
    <source>
        <strain evidence="2">NSJ-23</strain>
    </source>
</reference>
<gene>
    <name evidence="2" type="ORF">H8S11_11340</name>
</gene>
<keyword evidence="1" id="KW-0812">Transmembrane</keyword>
<protein>
    <submittedName>
        <fullName evidence="2">Uncharacterized protein</fullName>
    </submittedName>
</protein>
<organism evidence="2 3">
    <name type="scientific">Flintibacter hominis</name>
    <dbReference type="NCBI Taxonomy" id="2763048"/>
    <lineage>
        <taxon>Bacteria</taxon>
        <taxon>Bacillati</taxon>
        <taxon>Bacillota</taxon>
        <taxon>Clostridia</taxon>
        <taxon>Eubacteriales</taxon>
        <taxon>Flintibacter</taxon>
    </lineage>
</organism>
<evidence type="ECO:0000256" key="1">
    <source>
        <dbReference type="SAM" id="Phobius"/>
    </source>
</evidence>
<evidence type="ECO:0000313" key="2">
    <source>
        <dbReference type="EMBL" id="MBC5723403.1"/>
    </source>
</evidence>
<dbReference type="Proteomes" id="UP000628736">
    <property type="component" value="Unassembled WGS sequence"/>
</dbReference>
<feature type="transmembrane region" description="Helical" evidence="1">
    <location>
        <begin position="7"/>
        <end position="25"/>
    </location>
</feature>
<proteinExistence type="predicted"/>
<dbReference type="EMBL" id="JACOPO010000008">
    <property type="protein sequence ID" value="MBC5723403.1"/>
    <property type="molecule type" value="Genomic_DNA"/>
</dbReference>
<keyword evidence="1" id="KW-1133">Transmembrane helix</keyword>